<dbReference type="InterPro" id="IPR049250">
    <property type="entry name" value="DUF6883"/>
</dbReference>
<comment type="caution">
    <text evidence="2">The sequence shown here is derived from an EMBL/GenBank/DDBJ whole genome shotgun (WGS) entry which is preliminary data.</text>
</comment>
<evidence type="ECO:0000313" key="2">
    <source>
        <dbReference type="EMBL" id="GJE55737.1"/>
    </source>
</evidence>
<feature type="domain" description="DUF6883" evidence="1">
    <location>
        <begin position="13"/>
        <end position="113"/>
    </location>
</feature>
<accession>A0ABQ4TMB6</accession>
<name>A0ABQ4TMB6_9HYPH</name>
<dbReference type="Pfam" id="PF21814">
    <property type="entry name" value="DUF6883"/>
    <property type="match status" value="1"/>
</dbReference>
<dbReference type="EMBL" id="BPRA01000009">
    <property type="protein sequence ID" value="GJE55737.1"/>
    <property type="molecule type" value="Genomic_DNA"/>
</dbReference>
<dbReference type="Proteomes" id="UP001055101">
    <property type="component" value="Unassembled WGS sequence"/>
</dbReference>
<reference evidence="2" key="1">
    <citation type="journal article" date="2021" name="Front. Microbiol.">
        <title>Comprehensive Comparative Genomics and Phenotyping of Methylobacterium Species.</title>
        <authorList>
            <person name="Alessa O."/>
            <person name="Ogura Y."/>
            <person name="Fujitani Y."/>
            <person name="Takami H."/>
            <person name="Hayashi T."/>
            <person name="Sahin N."/>
            <person name="Tani A."/>
        </authorList>
    </citation>
    <scope>NUCLEOTIDE SEQUENCE</scope>
    <source>
        <strain evidence="2">DSM 23674</strain>
    </source>
</reference>
<protein>
    <recommendedName>
        <fullName evidence="1">DUF6883 domain-containing protein</fullName>
    </recommendedName>
</protein>
<evidence type="ECO:0000259" key="1">
    <source>
        <dbReference type="Pfam" id="PF21814"/>
    </source>
</evidence>
<dbReference type="RefSeq" id="WP_147817739.1">
    <property type="nucleotide sequence ID" value="NZ_BPRA01000009.1"/>
</dbReference>
<gene>
    <name evidence="2" type="ORF">EKPJFOCH_2232</name>
</gene>
<reference evidence="2" key="2">
    <citation type="submission" date="2021-08" db="EMBL/GenBank/DDBJ databases">
        <authorList>
            <person name="Tani A."/>
            <person name="Ola A."/>
            <person name="Ogura Y."/>
            <person name="Katsura K."/>
            <person name="Hayashi T."/>
        </authorList>
    </citation>
    <scope>NUCLEOTIDE SEQUENCE</scope>
    <source>
        <strain evidence="2">DSM 23674</strain>
    </source>
</reference>
<evidence type="ECO:0000313" key="3">
    <source>
        <dbReference type="Proteomes" id="UP001055101"/>
    </source>
</evidence>
<proteinExistence type="predicted"/>
<organism evidence="2 3">
    <name type="scientific">Methylobacterium thuringiense</name>
    <dbReference type="NCBI Taxonomy" id="1003091"/>
    <lineage>
        <taxon>Bacteria</taxon>
        <taxon>Pseudomonadati</taxon>
        <taxon>Pseudomonadota</taxon>
        <taxon>Alphaproteobacteria</taxon>
        <taxon>Hyphomicrobiales</taxon>
        <taxon>Methylobacteriaceae</taxon>
        <taxon>Methylobacterium</taxon>
    </lineage>
</organism>
<sequence length="120" mass="13269">MTGDLANPRLFATELGKVTEFLLNPSHEDNKGRAKFLMAFGFTVGDPLKLLQAINLHPAGATLIKAYAAPHGRKFHYEGRIASPDGTNPNVRTVWQIDFDGPSDIGRFITLKPLDRLPDR</sequence>
<keyword evidence="3" id="KW-1185">Reference proteome</keyword>